<comment type="function">
    <text evidence="16">Catalyzes the decarboxylative condensation of pimeloyl-[acyl-carrier protein] and L-alanine to produce 8-amino-7-oxononanoate (AON), [acyl-carrier protein], and carbon dioxide.</text>
</comment>
<dbReference type="InterPro" id="IPR015424">
    <property type="entry name" value="PyrdxlP-dep_Trfase"/>
</dbReference>
<evidence type="ECO:0000256" key="4">
    <source>
        <dbReference type="ARBA" id="ARBA00011738"/>
    </source>
</evidence>
<dbReference type="GO" id="GO:0051537">
    <property type="term" value="F:2 iron, 2 sulfur cluster binding"/>
    <property type="evidence" value="ECO:0007669"/>
    <property type="project" value="UniProtKB-KW"/>
</dbReference>
<feature type="binding site" evidence="17">
    <location>
        <position position="128"/>
    </location>
    <ligand>
        <name>[2Fe-2S] cluster</name>
        <dbReference type="ChEBI" id="CHEBI:190135"/>
    </ligand>
</feature>
<keyword evidence="9 17" id="KW-0479">Metal-binding</keyword>
<dbReference type="InterPro" id="IPR004723">
    <property type="entry name" value="AONS_Archaea/Proteobacteria"/>
</dbReference>
<feature type="binding site" evidence="16">
    <location>
        <position position="479"/>
    </location>
    <ligand>
        <name>substrate</name>
    </ligand>
</feature>
<feature type="binding site" evidence="16">
    <location>
        <position position="553"/>
    </location>
    <ligand>
        <name>pyridoxal 5'-phosphate</name>
        <dbReference type="ChEBI" id="CHEBI:597326"/>
    </ligand>
</feature>
<evidence type="ECO:0000256" key="11">
    <source>
        <dbReference type="ARBA" id="ARBA00022898"/>
    </source>
</evidence>
<comment type="pathway">
    <text evidence="2 17">Cofactor biosynthesis; biotin biosynthesis; biotin from 7,8-diaminononanoate: step 2/2.</text>
</comment>
<evidence type="ECO:0000259" key="19">
    <source>
        <dbReference type="PROSITE" id="PS51918"/>
    </source>
</evidence>
<feature type="binding site" evidence="17">
    <location>
        <position position="260"/>
    </location>
    <ligand>
        <name>[2Fe-2S] cluster</name>
        <dbReference type="ChEBI" id="CHEBI:190135"/>
    </ligand>
</feature>
<feature type="binding site" evidence="16">
    <location>
        <position position="525"/>
    </location>
    <ligand>
        <name>pyridoxal 5'-phosphate</name>
        <dbReference type="ChEBI" id="CHEBI:597326"/>
    </ligand>
</feature>
<proteinExistence type="inferred from homology"/>
<evidence type="ECO:0000256" key="2">
    <source>
        <dbReference type="ARBA" id="ARBA00004942"/>
    </source>
</evidence>
<feature type="domain" description="Radical SAM core" evidence="19">
    <location>
        <begin position="38"/>
        <end position="256"/>
    </location>
</feature>
<keyword evidence="7 17" id="KW-0949">S-adenosyl-L-methionine</keyword>
<dbReference type="SFLD" id="SFLDG01278">
    <property type="entry name" value="biotin_synthase_like"/>
    <property type="match status" value="1"/>
</dbReference>
<comment type="cofactor">
    <cofactor evidence="1 16 18">
        <name>pyridoxal 5'-phosphate</name>
        <dbReference type="ChEBI" id="CHEBI:597326"/>
    </cofactor>
</comment>
<dbReference type="InterPro" id="IPR006638">
    <property type="entry name" value="Elp3/MiaA/NifB-like_rSAM"/>
</dbReference>
<organism evidence="20 21">
    <name type="scientific">Escherichia coli</name>
    <dbReference type="NCBI Taxonomy" id="562"/>
    <lineage>
        <taxon>Bacteria</taxon>
        <taxon>Pseudomonadati</taxon>
        <taxon>Pseudomonadota</taxon>
        <taxon>Gammaproteobacteria</taxon>
        <taxon>Enterobacterales</taxon>
        <taxon>Enterobacteriaceae</taxon>
        <taxon>Escherichia</taxon>
    </lineage>
</organism>
<dbReference type="EC" id="2.3.1.47" evidence="16"/>
<dbReference type="Proteomes" id="UP000254647">
    <property type="component" value="Unassembled WGS sequence"/>
</dbReference>
<dbReference type="EC" id="2.8.1.6" evidence="17"/>
<dbReference type="GO" id="GO:0030170">
    <property type="term" value="F:pyridoxal phosphate binding"/>
    <property type="evidence" value="ECO:0007669"/>
    <property type="project" value="UniProtKB-UniRule"/>
</dbReference>
<sequence length="730" mass="80430">MAHRPRWTLSQVTELFEKPLLDLLFEAQQVHRQHFDPRQVQVSTLLSIKTGACPEDCKYCPQSSRYKTGLEAERLMEVEQVLESARKAKAAGSTRFCMGAAWKNPHERDMPYLEQMVQGVKAMGLEACMTLGTLSESQAQRLANAGLDYYNHNLDTSPEFYGNIITTRTYQERLDTLEKVREAGIKVCSGGIVGLGETVKDRAGLLLQLANLPTPPESVPINMLVKVKGTPLADNDDVDAFDFIRTIAVARIMMPTSYVRLSAGREQMNEQTQAMCFMAGANSIFYGCKLLTTPNPEEDKDLQLFRKLGLNPQQTAVLAGDNEQQQRLEQALMTPDTDEYYNAAALWIWQEKIDAALDARRVADALRRRYPVAQGAGRWLVADDCQYLNFSSNDYLGLSHHPQIIRAWQQGAEQFGVGSGGSGHVSGYSVAHQVLEEELAEWLGYSRALLFISGFAANQAVIAAMMAKEDRIVADRLSHASLLEAASLSPSPLRRFAHNDVTHLARLLASPCPGQQLVVTEGVFSMDGDSAPLEEIQQVTQQHDGWLMVDDAHGTGVIGEQGRGSCWLQKVKPELLVVTFGKGFGVSGAAVLCSNTVADYLLQFARHLIYSTSMPPAQAQALRASLAVIRSDEGDARREKLAALITRFRAGVQDLPFTLADSWSAIQPLIVGDNSRALQLAEKLRQQGCWVTAIRPPTVPAGTARLRLTLTAAHEMQDIDRLLEVLHGNG</sequence>
<dbReference type="CDD" id="cd01335">
    <property type="entry name" value="Radical_SAM"/>
    <property type="match status" value="1"/>
</dbReference>
<comment type="function">
    <text evidence="17">Catalyzes the conversion of dethiobiotin (DTB) to biotin by the insertion of a sulfur atom into dethiobiotin via a radical-based mechanism.</text>
</comment>
<comment type="cofactor">
    <cofactor evidence="17">
        <name>[2Fe-2S] cluster</name>
        <dbReference type="ChEBI" id="CHEBI:190135"/>
    </cofactor>
    <text evidence="17">Binds 1 [2Fe-2S] cluster. The cluster is coordinated with 3 cysteines and 1 arginine.</text>
</comment>
<feature type="binding site" evidence="16">
    <location>
        <position position="698"/>
    </location>
    <ligand>
        <name>substrate</name>
    </ligand>
</feature>
<dbReference type="SFLD" id="SFLDS00029">
    <property type="entry name" value="Radical_SAM"/>
    <property type="match status" value="1"/>
</dbReference>
<evidence type="ECO:0000256" key="3">
    <source>
        <dbReference type="ARBA" id="ARBA00010765"/>
    </source>
</evidence>
<gene>
    <name evidence="17 20" type="primary">bioB</name>
    <name evidence="16" type="synonym">bioF</name>
    <name evidence="20" type="ORF">NCTC10767_04557</name>
</gene>
<dbReference type="InterPro" id="IPR002684">
    <property type="entry name" value="Biotin_synth/BioAB"/>
</dbReference>
<evidence type="ECO:0000256" key="10">
    <source>
        <dbReference type="ARBA" id="ARBA00022756"/>
    </source>
</evidence>
<evidence type="ECO:0000256" key="17">
    <source>
        <dbReference type="HAMAP-Rule" id="MF_01694"/>
    </source>
</evidence>
<feature type="binding site" evidence="16">
    <location>
        <position position="367"/>
    </location>
    <ligand>
        <name>substrate</name>
    </ligand>
</feature>
<dbReference type="Gene3D" id="3.90.1150.10">
    <property type="entry name" value="Aspartate Aminotransferase, domain 1"/>
    <property type="match status" value="1"/>
</dbReference>
<dbReference type="FunFam" id="3.40.640.10:FF:000095">
    <property type="entry name" value="8-amino-7-oxononanoate synthase"/>
    <property type="match status" value="1"/>
</dbReference>
<comment type="similarity">
    <text evidence="3 17">Belongs to the radical SAM superfamily. Biotin synthase family.</text>
</comment>
<dbReference type="FunFam" id="3.90.1150.10:FF:000036">
    <property type="entry name" value="8-amino-7-oxononanoate synthase"/>
    <property type="match status" value="1"/>
</dbReference>
<evidence type="ECO:0000256" key="12">
    <source>
        <dbReference type="ARBA" id="ARBA00023004"/>
    </source>
</evidence>
<accession>A0A376DFH7</accession>
<dbReference type="InterPro" id="IPR013785">
    <property type="entry name" value="Aldolase_TIM"/>
</dbReference>
<keyword evidence="13 17" id="KW-0411">Iron-sulfur</keyword>
<evidence type="ECO:0000256" key="18">
    <source>
        <dbReference type="PIRSR" id="PIRSR604723-51"/>
    </source>
</evidence>
<dbReference type="InterPro" id="IPR004839">
    <property type="entry name" value="Aminotransferase_I/II_large"/>
</dbReference>
<dbReference type="PROSITE" id="PS51918">
    <property type="entry name" value="RADICAL_SAM"/>
    <property type="match status" value="1"/>
</dbReference>
<keyword evidence="5 17" id="KW-0004">4Fe-4S</keyword>
<dbReference type="SMART" id="SM00729">
    <property type="entry name" value="Elp3"/>
    <property type="match status" value="1"/>
</dbReference>
<dbReference type="InterPro" id="IPR015422">
    <property type="entry name" value="PyrdxlP-dep_Trfase_small"/>
</dbReference>
<dbReference type="EMBL" id="UFXW01000004">
    <property type="protein sequence ID" value="STC87965.1"/>
    <property type="molecule type" value="Genomic_DNA"/>
</dbReference>
<dbReference type="GO" id="GO:0009102">
    <property type="term" value="P:biotin biosynthetic process"/>
    <property type="evidence" value="ECO:0007669"/>
    <property type="project" value="UniProtKB-UniRule"/>
</dbReference>
<dbReference type="Gene3D" id="3.40.640.10">
    <property type="entry name" value="Type I PLP-dependent aspartate aminotransferase-like (Major domain)"/>
    <property type="match status" value="1"/>
</dbReference>
<feature type="binding site" evidence="17">
    <location>
        <position position="60"/>
    </location>
    <ligand>
        <name>[4Fe-4S] cluster</name>
        <dbReference type="ChEBI" id="CHEBI:49883"/>
        <note>4Fe-4S-S-AdoMet</note>
    </ligand>
</feature>
<keyword evidence="11 16" id="KW-0663">Pyridoxal phosphate</keyword>
<dbReference type="GO" id="GO:0051539">
    <property type="term" value="F:4 iron, 4 sulfur cluster binding"/>
    <property type="evidence" value="ECO:0007669"/>
    <property type="project" value="UniProtKB-KW"/>
</dbReference>
<dbReference type="GO" id="GO:0008710">
    <property type="term" value="F:8-amino-7-oxononanoate synthase activity"/>
    <property type="evidence" value="ECO:0007669"/>
    <property type="project" value="UniProtKB-UniRule"/>
</dbReference>
<keyword evidence="10 16" id="KW-0093">Biotin biosynthesis</keyword>
<dbReference type="AlphaFoldDB" id="A0A376DFH7"/>
<comment type="catalytic activity">
    <reaction evidence="14 16">
        <text>6-carboxyhexanoyl-[ACP] + L-alanine + H(+) = (8S)-8-amino-7-oxononanoate + holo-[ACP] + CO2</text>
        <dbReference type="Rhea" id="RHEA:42288"/>
        <dbReference type="Rhea" id="RHEA-COMP:9685"/>
        <dbReference type="Rhea" id="RHEA-COMP:9955"/>
        <dbReference type="ChEBI" id="CHEBI:15378"/>
        <dbReference type="ChEBI" id="CHEBI:16526"/>
        <dbReference type="ChEBI" id="CHEBI:57972"/>
        <dbReference type="ChEBI" id="CHEBI:64479"/>
        <dbReference type="ChEBI" id="CHEBI:78846"/>
        <dbReference type="ChEBI" id="CHEBI:149468"/>
        <dbReference type="EC" id="2.3.1.47"/>
    </reaction>
</comment>
<keyword evidence="8 17" id="KW-0001">2Fe-2S</keyword>
<evidence type="ECO:0000256" key="1">
    <source>
        <dbReference type="ARBA" id="ARBA00001933"/>
    </source>
</evidence>
<evidence type="ECO:0000313" key="21">
    <source>
        <dbReference type="Proteomes" id="UP000254647"/>
    </source>
</evidence>
<dbReference type="InterPro" id="IPR022834">
    <property type="entry name" value="AONS_Proteobacteria"/>
</dbReference>
<comment type="similarity">
    <text evidence="16">Belongs to the class-II pyridoxal-phosphate-dependent aminotransferase family. BioF subfamily.</text>
</comment>
<dbReference type="InterPro" id="IPR015421">
    <property type="entry name" value="PyrdxlP-dep_Trfase_major"/>
</dbReference>
<evidence type="ECO:0000256" key="14">
    <source>
        <dbReference type="ARBA" id="ARBA00047715"/>
    </source>
</evidence>
<protein>
    <recommendedName>
        <fullName evidence="16 17">Multifunctional fusion protein</fullName>
    </recommendedName>
    <domain>
        <recommendedName>
            <fullName evidence="16">8-amino-7-oxononanoate synthase</fullName>
            <shortName evidence="16">AONS</shortName>
            <ecNumber evidence="16">2.3.1.47</ecNumber>
        </recommendedName>
        <alternativeName>
            <fullName evidence="16">7-keto-8-amino-pelargonic acid synthase</fullName>
        </alternativeName>
        <alternativeName>
            <fullName evidence="16">8-amino-7-ketopelargonate synthase</fullName>
            <shortName evidence="16">7-KAP synthase</shortName>
            <shortName evidence="16">KAPA synthase</shortName>
        </alternativeName>
    </domain>
    <domain>
        <recommendedName>
            <fullName evidence="17">Biotin synthase</fullName>
            <ecNumber evidence="17">2.8.1.6</ecNumber>
        </recommendedName>
    </domain>
</protein>
<dbReference type="CDD" id="cd06454">
    <property type="entry name" value="KBL_like"/>
    <property type="match status" value="1"/>
</dbReference>
<feature type="binding site" evidence="17">
    <location>
        <position position="97"/>
    </location>
    <ligand>
        <name>[2Fe-2S] cluster</name>
        <dbReference type="ChEBI" id="CHEBI:190135"/>
    </ligand>
</feature>
<evidence type="ECO:0000256" key="6">
    <source>
        <dbReference type="ARBA" id="ARBA00022679"/>
    </source>
</evidence>
<dbReference type="InterPro" id="IPR058240">
    <property type="entry name" value="rSAM_sf"/>
</dbReference>
<dbReference type="InterPro" id="IPR024177">
    <property type="entry name" value="Biotin_synthase"/>
</dbReference>
<feature type="binding site" evidence="17">
    <location>
        <position position="53"/>
    </location>
    <ligand>
        <name>[4Fe-4S] cluster</name>
        <dbReference type="ChEBI" id="CHEBI:49883"/>
        <note>4Fe-4S-S-AdoMet</note>
    </ligand>
</feature>
<dbReference type="InterPro" id="IPR007197">
    <property type="entry name" value="rSAM"/>
</dbReference>
<dbReference type="SMART" id="SM00876">
    <property type="entry name" value="BATS"/>
    <property type="match status" value="1"/>
</dbReference>
<dbReference type="GO" id="GO:0005506">
    <property type="term" value="F:iron ion binding"/>
    <property type="evidence" value="ECO:0007669"/>
    <property type="project" value="UniProtKB-UniRule"/>
</dbReference>
<feature type="modified residue" description="N6-(pyridoxal phosphate)lysine" evidence="16 18">
    <location>
        <position position="582"/>
    </location>
</feature>
<dbReference type="Pfam" id="PF04055">
    <property type="entry name" value="Radical_SAM"/>
    <property type="match status" value="1"/>
</dbReference>
<keyword evidence="6 16" id="KW-0808">Transferase</keyword>
<dbReference type="Pfam" id="PF00155">
    <property type="entry name" value="Aminotran_1_2"/>
    <property type="match status" value="1"/>
</dbReference>
<feature type="binding site" evidence="16">
    <location>
        <position position="579"/>
    </location>
    <ligand>
        <name>pyridoxal 5'-phosphate</name>
        <dbReference type="ChEBI" id="CHEBI:597326"/>
    </ligand>
</feature>
<evidence type="ECO:0000313" key="20">
    <source>
        <dbReference type="EMBL" id="STC87965.1"/>
    </source>
</evidence>
<comment type="cofactor">
    <cofactor evidence="17">
        <name>[4Fe-4S] cluster</name>
        <dbReference type="ChEBI" id="CHEBI:49883"/>
    </cofactor>
    <text evidence="17">Binds 1 [4Fe-4S] cluster. The cluster is coordinated with 3 cysteines and an exchangeable S-adenosyl-L-methionine.</text>
</comment>
<dbReference type="UniPathway" id="UPA00078">
    <property type="reaction ID" value="UER00162"/>
</dbReference>
<dbReference type="SFLD" id="SFLDF00272">
    <property type="entry name" value="biotin_synthase"/>
    <property type="match status" value="1"/>
</dbReference>
<comment type="catalytic activity">
    <reaction evidence="15 17">
        <text>(4R,5S)-dethiobiotin + (sulfur carrier)-SH + 2 reduced [2Fe-2S]-[ferredoxin] + 2 S-adenosyl-L-methionine = (sulfur carrier)-H + biotin + 2 5'-deoxyadenosine + 2 L-methionine + 2 oxidized [2Fe-2S]-[ferredoxin]</text>
        <dbReference type="Rhea" id="RHEA:22060"/>
        <dbReference type="Rhea" id="RHEA-COMP:10000"/>
        <dbReference type="Rhea" id="RHEA-COMP:10001"/>
        <dbReference type="Rhea" id="RHEA-COMP:14737"/>
        <dbReference type="Rhea" id="RHEA-COMP:14739"/>
        <dbReference type="ChEBI" id="CHEBI:17319"/>
        <dbReference type="ChEBI" id="CHEBI:29917"/>
        <dbReference type="ChEBI" id="CHEBI:33737"/>
        <dbReference type="ChEBI" id="CHEBI:33738"/>
        <dbReference type="ChEBI" id="CHEBI:57586"/>
        <dbReference type="ChEBI" id="CHEBI:57844"/>
        <dbReference type="ChEBI" id="CHEBI:59789"/>
        <dbReference type="ChEBI" id="CHEBI:64428"/>
        <dbReference type="ChEBI" id="CHEBI:149473"/>
        <dbReference type="EC" id="2.8.1.6"/>
    </reaction>
</comment>
<dbReference type="PANTHER" id="PTHR22976:SF2">
    <property type="entry name" value="BIOTIN SYNTHASE, MITOCHONDRIAL"/>
    <property type="match status" value="1"/>
</dbReference>
<dbReference type="NCBIfam" id="TIGR00433">
    <property type="entry name" value="bioB"/>
    <property type="match status" value="1"/>
</dbReference>
<name>A0A376DFH7_ECOLX</name>
<dbReference type="InterPro" id="IPR001917">
    <property type="entry name" value="Aminotrans_II_pyridoxalP_BS"/>
</dbReference>
<dbReference type="Gene3D" id="3.20.20.70">
    <property type="entry name" value="Aldolase class I"/>
    <property type="match status" value="1"/>
</dbReference>
<feature type="binding site" evidence="16">
    <location>
        <begin position="454"/>
        <end position="455"/>
    </location>
    <ligand>
        <name>pyridoxal 5'-phosphate</name>
        <dbReference type="ChEBI" id="CHEBI:597326"/>
    </ligand>
</feature>
<evidence type="ECO:0000256" key="9">
    <source>
        <dbReference type="ARBA" id="ARBA00022723"/>
    </source>
</evidence>
<dbReference type="PANTHER" id="PTHR22976">
    <property type="entry name" value="BIOTIN SYNTHASE"/>
    <property type="match status" value="1"/>
</dbReference>
<evidence type="ECO:0000256" key="7">
    <source>
        <dbReference type="ARBA" id="ARBA00022691"/>
    </source>
</evidence>
<evidence type="ECO:0000256" key="13">
    <source>
        <dbReference type="ARBA" id="ARBA00023014"/>
    </source>
</evidence>
<evidence type="ECO:0000256" key="5">
    <source>
        <dbReference type="ARBA" id="ARBA00022485"/>
    </source>
</evidence>
<comment type="subunit">
    <text evidence="4 16">Homodimer.</text>
</comment>
<dbReference type="SUPFAM" id="SSF53383">
    <property type="entry name" value="PLP-dependent transferases"/>
    <property type="match status" value="1"/>
</dbReference>
<evidence type="ECO:0000256" key="15">
    <source>
        <dbReference type="ARBA" id="ARBA00051157"/>
    </source>
</evidence>
<dbReference type="NCBIfam" id="TIGR00858">
    <property type="entry name" value="bioF"/>
    <property type="match status" value="1"/>
</dbReference>
<evidence type="ECO:0000256" key="16">
    <source>
        <dbReference type="HAMAP-Rule" id="MF_01693"/>
    </source>
</evidence>
<evidence type="ECO:0000256" key="8">
    <source>
        <dbReference type="ARBA" id="ARBA00022714"/>
    </source>
</evidence>
<reference evidence="20 21" key="1">
    <citation type="submission" date="2018-06" db="EMBL/GenBank/DDBJ databases">
        <authorList>
            <consortium name="Pathogen Informatics"/>
            <person name="Doyle S."/>
        </authorList>
    </citation>
    <scope>NUCLEOTIDE SEQUENCE [LARGE SCALE GENOMIC DNA]</scope>
    <source>
        <strain evidence="20 21">NCTC10767</strain>
    </source>
</reference>
<dbReference type="HAMAP" id="MF_01694">
    <property type="entry name" value="BioB"/>
    <property type="match status" value="1"/>
</dbReference>
<dbReference type="HAMAP" id="MF_01693">
    <property type="entry name" value="BioF_aminotrans_2"/>
    <property type="match status" value="1"/>
</dbReference>
<keyword evidence="20" id="KW-0012">Acyltransferase</keyword>
<dbReference type="Pfam" id="PF06968">
    <property type="entry name" value="BATS"/>
    <property type="match status" value="1"/>
</dbReference>
<dbReference type="InterPro" id="IPR010722">
    <property type="entry name" value="BATS_dom"/>
</dbReference>
<feature type="binding site" evidence="17">
    <location>
        <position position="57"/>
    </location>
    <ligand>
        <name>[4Fe-4S] cluster</name>
        <dbReference type="ChEBI" id="CHEBI:49883"/>
        <note>4Fe-4S-S-AdoMet</note>
    </ligand>
</feature>
<dbReference type="GO" id="GO:0004076">
    <property type="term" value="F:biotin synthase activity"/>
    <property type="evidence" value="ECO:0007669"/>
    <property type="project" value="UniProtKB-UniRule"/>
</dbReference>
<dbReference type="FunFam" id="3.20.20.70:FF:000011">
    <property type="entry name" value="Biotin synthase"/>
    <property type="match status" value="1"/>
</dbReference>
<feature type="binding site" evidence="17">
    <location>
        <position position="188"/>
    </location>
    <ligand>
        <name>[2Fe-2S] cluster</name>
        <dbReference type="ChEBI" id="CHEBI:190135"/>
    </ligand>
</feature>
<dbReference type="SFLD" id="SFLDG01060">
    <property type="entry name" value="BATS_domain_containing"/>
    <property type="match status" value="1"/>
</dbReference>
<dbReference type="SUPFAM" id="SSF102114">
    <property type="entry name" value="Radical SAM enzymes"/>
    <property type="match status" value="1"/>
</dbReference>
<dbReference type="PROSITE" id="PS00599">
    <property type="entry name" value="AA_TRANSFER_CLASS_2"/>
    <property type="match status" value="1"/>
</dbReference>
<keyword evidence="12 17" id="KW-0408">Iron</keyword>